<dbReference type="RefSeq" id="YP_004324075.1">
    <property type="nucleotide sequence ID" value="NC_015287.1"/>
</dbReference>
<proteinExistence type="predicted"/>
<dbReference type="InterPro" id="IPR012668">
    <property type="entry name" value="CHP02466"/>
</dbReference>
<protein>
    <submittedName>
        <fullName evidence="1">Uncharacterized protein</fullName>
    </submittedName>
</protein>
<dbReference type="EMBL" id="GU071098">
    <property type="protein sequence ID" value="ADO98088.1"/>
    <property type="molecule type" value="Genomic_DNA"/>
</dbReference>
<dbReference type="Gene3D" id="2.60.120.620">
    <property type="entry name" value="q2cbj1_9rhob like domain"/>
    <property type="match status" value="1"/>
</dbReference>
<evidence type="ECO:0000313" key="2">
    <source>
        <dbReference type="Proteomes" id="UP000006527"/>
    </source>
</evidence>
<evidence type="ECO:0000313" key="1">
    <source>
        <dbReference type="EMBL" id="ADO98088.1"/>
    </source>
</evidence>
<reference evidence="1 2" key="1">
    <citation type="journal article" date="2010" name="Environ. Microbiol.">
        <title>Genomic analysis of oceanic cyanobacterial myoviruses compared with T4-like myoviruses from diverse hosts and environments.</title>
        <authorList>
            <person name="Sullivan M.B."/>
            <person name="Huang K.H."/>
            <person name="Ignacio-Espinoza J.C."/>
            <person name="Berlin A.M."/>
            <person name="Kelly L."/>
            <person name="Weigele P.R."/>
            <person name="DeFrancesco A.S."/>
            <person name="Kern S.E."/>
            <person name="Thompson L.R."/>
            <person name="Young S."/>
            <person name="Yandava C."/>
            <person name="Fu R."/>
            <person name="Krastins B."/>
            <person name="Chase M."/>
            <person name="Sarracino D."/>
            <person name="Osburne M.S."/>
            <person name="Henn M.R."/>
            <person name="Chisholm S.W."/>
        </authorList>
    </citation>
    <scope>NUCLEOTIDE SEQUENCE [LARGE SCALE GENOMIC DNA]</scope>
    <source>
        <strain evidence="1">8109-3</strain>
    </source>
</reference>
<dbReference type="KEGG" id="vg:10328591"/>
<dbReference type="GeneID" id="10328591"/>
<keyword evidence="2" id="KW-1185">Reference proteome</keyword>
<gene>
    <name evidence="1" type="ORF">SSSM7_022</name>
</gene>
<dbReference type="Pfam" id="PF13759">
    <property type="entry name" value="2OG-FeII_Oxy_5"/>
    <property type="match status" value="1"/>
</dbReference>
<sequence length="117" mass="13609">MVERNLFPAKLMGKNARFGHIWRNVYKKHDYQDAHIHPKSQWSYVIYVDVTSRTAFFNPSIHNIQNHFGCTLPQFPLDYKPNLEPGSIIIFPSFLMHMVNSGNEGTTISGNIYMEYS</sequence>
<dbReference type="OrthoDB" id="12155at10239"/>
<dbReference type="Proteomes" id="UP000006527">
    <property type="component" value="Segment"/>
</dbReference>
<organism evidence="1 2">
    <name type="scientific">Synechococcus phage S-SSM7</name>
    <dbReference type="NCBI Taxonomy" id="445686"/>
    <lineage>
        <taxon>Viruses</taxon>
        <taxon>Duplodnaviria</taxon>
        <taxon>Heunggongvirae</taxon>
        <taxon>Uroviricota</taxon>
        <taxon>Caudoviricetes</taxon>
        <taxon>Pantevenvirales</taxon>
        <taxon>Kyanoviridae</taxon>
        <taxon>Lipsvirus</taxon>
        <taxon>Lipsvirus ssm7</taxon>
    </lineage>
</organism>
<name>E3SKU0_9CAUD</name>
<accession>E3SKU0</accession>